<dbReference type="FunFam" id="3.40.50.10110:FF:000002">
    <property type="entry name" value="DNA polymerase III, chi subunit"/>
    <property type="match status" value="1"/>
</dbReference>
<dbReference type="GO" id="GO:0003677">
    <property type="term" value="F:DNA binding"/>
    <property type="evidence" value="ECO:0007669"/>
    <property type="project" value="InterPro"/>
</dbReference>
<sequence>MTKVDFYILPSADPEARLAFACKLAEKAWRLGHRIYVHCQDDAQRNRLDAEMWRFKGEAFLPHSLAEEDEEAPVALGLGEAPGTHQDLMINLGAGVPAFFSRFARVAELVVEEPSIRQAARESFRFYREHGYPLQDHRLPRL</sequence>
<dbReference type="GO" id="GO:0032298">
    <property type="term" value="P:positive regulation of DNA-templated DNA replication initiation"/>
    <property type="evidence" value="ECO:0007669"/>
    <property type="project" value="TreeGrafter"/>
</dbReference>
<dbReference type="AlphaFoldDB" id="A0A1G9JJC7"/>
<dbReference type="PANTHER" id="PTHR38767:SF1">
    <property type="entry name" value="DNA POLYMERASE III SUBUNIT CHI"/>
    <property type="match status" value="1"/>
</dbReference>
<dbReference type="InterPro" id="IPR036768">
    <property type="entry name" value="PolIII_chi_sf"/>
</dbReference>
<dbReference type="RefSeq" id="WP_084335700.1">
    <property type="nucleotide sequence ID" value="NZ_CBKZNZ010000001.1"/>
</dbReference>
<organism evidence="1 2">
    <name type="scientific">Pseudomonas indica</name>
    <dbReference type="NCBI Taxonomy" id="137658"/>
    <lineage>
        <taxon>Bacteria</taxon>
        <taxon>Pseudomonadati</taxon>
        <taxon>Pseudomonadota</taxon>
        <taxon>Gammaproteobacteria</taxon>
        <taxon>Pseudomonadales</taxon>
        <taxon>Pseudomonadaceae</taxon>
        <taxon>Pseudomonas</taxon>
    </lineage>
</organism>
<dbReference type="InterPro" id="IPR007459">
    <property type="entry name" value="DNA_pol3_chi"/>
</dbReference>
<dbReference type="Gene3D" id="3.40.50.10110">
    <property type="entry name" value="DNA polymerase III subunit chi"/>
    <property type="match status" value="1"/>
</dbReference>
<accession>A0A1G9JJC7</accession>
<dbReference type="SUPFAM" id="SSF102400">
    <property type="entry name" value="DNA polymerase III chi subunit"/>
    <property type="match status" value="1"/>
</dbReference>
<dbReference type="GO" id="GO:0003887">
    <property type="term" value="F:DNA-directed DNA polymerase activity"/>
    <property type="evidence" value="ECO:0007669"/>
    <property type="project" value="InterPro"/>
</dbReference>
<name>A0A1G9JJC7_9PSED</name>
<keyword evidence="2" id="KW-1185">Reference proteome</keyword>
<dbReference type="Pfam" id="PF04364">
    <property type="entry name" value="DNA_pol3_chi"/>
    <property type="match status" value="1"/>
</dbReference>
<reference evidence="1 2" key="1">
    <citation type="submission" date="2016-10" db="EMBL/GenBank/DDBJ databases">
        <authorList>
            <person name="de Groot N.N."/>
        </authorList>
    </citation>
    <scope>NUCLEOTIDE SEQUENCE [LARGE SCALE GENOMIC DNA]</scope>
    <source>
        <strain evidence="1 2">JCM 21544</strain>
    </source>
</reference>
<dbReference type="GO" id="GO:0006260">
    <property type="term" value="P:DNA replication"/>
    <property type="evidence" value="ECO:0007669"/>
    <property type="project" value="InterPro"/>
</dbReference>
<dbReference type="PANTHER" id="PTHR38767">
    <property type="entry name" value="DNA POLYMERASE III SUBUNIT CHI"/>
    <property type="match status" value="1"/>
</dbReference>
<dbReference type="STRING" id="137658.SAMN05216186_11966"/>
<gene>
    <name evidence="1" type="ORF">SAMN05216186_11966</name>
</gene>
<protein>
    <submittedName>
        <fullName evidence="1">DNA polymerase III, chi subunit</fullName>
    </submittedName>
</protein>
<dbReference type="Proteomes" id="UP000198706">
    <property type="component" value="Unassembled WGS sequence"/>
</dbReference>
<dbReference type="EMBL" id="FNFD01000019">
    <property type="protein sequence ID" value="SDL37194.1"/>
    <property type="molecule type" value="Genomic_DNA"/>
</dbReference>
<evidence type="ECO:0000313" key="1">
    <source>
        <dbReference type="EMBL" id="SDL37194.1"/>
    </source>
</evidence>
<proteinExistence type="predicted"/>
<evidence type="ECO:0000313" key="2">
    <source>
        <dbReference type="Proteomes" id="UP000198706"/>
    </source>
</evidence>